<dbReference type="InterPro" id="IPR029058">
    <property type="entry name" value="AB_hydrolase_fold"/>
</dbReference>
<protein>
    <submittedName>
        <fullName evidence="2">Alpha/beta hydrolase</fullName>
    </submittedName>
</protein>
<accession>A0ABZ2Z9T2</accession>
<dbReference type="Gene3D" id="3.40.50.1820">
    <property type="entry name" value="alpha/beta hydrolase"/>
    <property type="match status" value="1"/>
</dbReference>
<keyword evidence="2" id="KW-0378">Hydrolase</keyword>
<dbReference type="RefSeq" id="WP_341843493.1">
    <property type="nucleotide sequence ID" value="NZ_CP149792.1"/>
</dbReference>
<keyword evidence="3" id="KW-1185">Reference proteome</keyword>
<feature type="domain" description="AB hydrolase-1" evidence="1">
    <location>
        <begin position="46"/>
        <end position="202"/>
    </location>
</feature>
<dbReference type="SUPFAM" id="SSF53474">
    <property type="entry name" value="alpha/beta-Hydrolases"/>
    <property type="match status" value="1"/>
</dbReference>
<organism evidence="2 3">
    <name type="scientific">Chitinophaga caseinilytica</name>
    <dbReference type="NCBI Taxonomy" id="2267521"/>
    <lineage>
        <taxon>Bacteria</taxon>
        <taxon>Pseudomonadati</taxon>
        <taxon>Bacteroidota</taxon>
        <taxon>Chitinophagia</taxon>
        <taxon>Chitinophagales</taxon>
        <taxon>Chitinophagaceae</taxon>
        <taxon>Chitinophaga</taxon>
    </lineage>
</organism>
<evidence type="ECO:0000313" key="3">
    <source>
        <dbReference type="Proteomes" id="UP001449657"/>
    </source>
</evidence>
<gene>
    <name evidence="2" type="ORF">WJU22_12135</name>
</gene>
<proteinExistence type="predicted"/>
<reference evidence="2 3" key="1">
    <citation type="submission" date="2024-03" db="EMBL/GenBank/DDBJ databases">
        <title>Chitinophaga caseinilytica sp. nov., a casein hydrolysing bacterium isolated from forest soil.</title>
        <authorList>
            <person name="Lee D.S."/>
            <person name="Han D.M."/>
            <person name="Baek J.H."/>
            <person name="Choi D.G."/>
            <person name="Jeon J.H."/>
            <person name="Jeon C.O."/>
        </authorList>
    </citation>
    <scope>NUCLEOTIDE SEQUENCE [LARGE SCALE GENOMIC DNA]</scope>
    <source>
        <strain evidence="2 3">KACC 19118</strain>
    </source>
</reference>
<dbReference type="GO" id="GO:0016787">
    <property type="term" value="F:hydrolase activity"/>
    <property type="evidence" value="ECO:0007669"/>
    <property type="project" value="UniProtKB-KW"/>
</dbReference>
<evidence type="ECO:0000313" key="2">
    <source>
        <dbReference type="EMBL" id="WZN48917.1"/>
    </source>
</evidence>
<dbReference type="Proteomes" id="UP001449657">
    <property type="component" value="Chromosome"/>
</dbReference>
<dbReference type="EMBL" id="CP150096">
    <property type="protein sequence ID" value="WZN48917.1"/>
    <property type="molecule type" value="Genomic_DNA"/>
</dbReference>
<dbReference type="Pfam" id="PF12697">
    <property type="entry name" value="Abhydrolase_6"/>
    <property type="match status" value="1"/>
</dbReference>
<evidence type="ECO:0000259" key="1">
    <source>
        <dbReference type="Pfam" id="PF12697"/>
    </source>
</evidence>
<name>A0ABZ2Z9T2_9BACT</name>
<sequence length="217" mass="25461">MSKRHIYLISGLGADERVFERLVFPADCEVHYLPWIPPLNADEPISEYAGRMARRILHPEPILVGLSFGGMMSIEIARQLPVRQVVLISSVKNRQELPPYYNNFARKVLRRLPDRLLFTNRRFIVQLFMQCQSTEERLLLNDYLGKKDLRYMRWALNSILQWNNEWMPPGLLHIHGSSDRPFPRRYVTPTHTIVKGGHFMIMNRAPEISNILEKNLL</sequence>
<dbReference type="InterPro" id="IPR000073">
    <property type="entry name" value="AB_hydrolase_1"/>
</dbReference>